<gene>
    <name evidence="3" type="ORF">PYX00_004855</name>
</gene>
<accession>A0AAW2I855</accession>
<evidence type="ECO:0008006" key="4">
    <source>
        <dbReference type="Google" id="ProtNLM"/>
    </source>
</evidence>
<dbReference type="EMBL" id="JARGDH010000002">
    <property type="protein sequence ID" value="KAL0277630.1"/>
    <property type="molecule type" value="Genomic_DNA"/>
</dbReference>
<keyword evidence="2" id="KW-0472">Membrane</keyword>
<keyword evidence="2" id="KW-0812">Transmembrane</keyword>
<name>A0AAW2I855_9NEOP</name>
<protein>
    <recommendedName>
        <fullName evidence="4">Retinol dehydrogenase 14</fullName>
    </recommendedName>
</protein>
<keyword evidence="2" id="KW-1133">Transmembrane helix</keyword>
<dbReference type="PANTHER" id="PTHR43157:SF66">
    <property type="entry name" value="WW DOMAIN-CONTAINING OXIDOREDUCTASE-LIKE PROTEIN"/>
    <property type="match status" value="1"/>
</dbReference>
<dbReference type="EMBL" id="JARGDH010000002">
    <property type="protein sequence ID" value="KAL0277631.1"/>
    <property type="molecule type" value="Genomic_DNA"/>
</dbReference>
<dbReference type="InterPro" id="IPR002347">
    <property type="entry name" value="SDR_fam"/>
</dbReference>
<evidence type="ECO:0000313" key="3">
    <source>
        <dbReference type="EMBL" id="KAL0277630.1"/>
    </source>
</evidence>
<evidence type="ECO:0000256" key="1">
    <source>
        <dbReference type="ARBA" id="ARBA00023002"/>
    </source>
</evidence>
<sequence length="332" mass="36846">MVTHTGLELTGAILVSLLLVLLVSILFIKIYARLTCGVFKSSEKMSGKTVIITGANSGIGKETARELAKRGARVIMACRNLEAANRVKEEIVSESGNDNVVVRKLDLSSFESIREFAAEINKTEQKLDVLVHNAGVAYTFEKVVTKDGLDMTMGTNHFGPFLLTHLLIDLLKRSKPSRIVVVASCMYRFALGFNMSKVNPVRYWLPAILYFYSKYVNIVFTLELAKRLEGSGVTANCLHPGMIDTGIWRNVPCPLNICLYPVLKGIFKTPEEGCHTSVYCAVSEELEGKNGKYFSDCKEAGLADYIKDPAKGKKLWELSEKLVKLEPNDPRI</sequence>
<feature type="transmembrane region" description="Helical" evidence="2">
    <location>
        <begin position="12"/>
        <end position="32"/>
    </location>
</feature>
<dbReference type="Gene3D" id="3.40.50.720">
    <property type="entry name" value="NAD(P)-binding Rossmann-like Domain"/>
    <property type="match status" value="1"/>
</dbReference>
<dbReference type="InterPro" id="IPR036291">
    <property type="entry name" value="NAD(P)-bd_dom_sf"/>
</dbReference>
<keyword evidence="1" id="KW-0560">Oxidoreductase</keyword>
<dbReference type="GO" id="GO:0016491">
    <property type="term" value="F:oxidoreductase activity"/>
    <property type="evidence" value="ECO:0007669"/>
    <property type="project" value="UniProtKB-KW"/>
</dbReference>
<dbReference type="PANTHER" id="PTHR43157">
    <property type="entry name" value="PHOSPHATIDYLINOSITOL-GLYCAN BIOSYNTHESIS CLASS F PROTEIN-RELATED"/>
    <property type="match status" value="1"/>
</dbReference>
<dbReference type="PRINTS" id="PR00081">
    <property type="entry name" value="GDHRDH"/>
</dbReference>
<evidence type="ECO:0000256" key="2">
    <source>
        <dbReference type="SAM" id="Phobius"/>
    </source>
</evidence>
<comment type="caution">
    <text evidence="3">The sequence shown here is derived from an EMBL/GenBank/DDBJ whole genome shotgun (WGS) entry which is preliminary data.</text>
</comment>
<dbReference type="CDD" id="cd05327">
    <property type="entry name" value="retinol-DH_like_SDR_c_like"/>
    <property type="match status" value="1"/>
</dbReference>
<dbReference type="Pfam" id="PF00106">
    <property type="entry name" value="adh_short"/>
    <property type="match status" value="1"/>
</dbReference>
<dbReference type="SUPFAM" id="SSF51735">
    <property type="entry name" value="NAD(P)-binding Rossmann-fold domains"/>
    <property type="match status" value="1"/>
</dbReference>
<reference evidence="3" key="1">
    <citation type="journal article" date="2024" name="Gigascience">
        <title>Chromosome-level genome of the poultry shaft louse Menopon gallinae provides insight into the host-switching and adaptive evolution of parasitic lice.</title>
        <authorList>
            <person name="Xu Y."/>
            <person name="Ma L."/>
            <person name="Liu S."/>
            <person name="Liang Y."/>
            <person name="Liu Q."/>
            <person name="He Z."/>
            <person name="Tian L."/>
            <person name="Duan Y."/>
            <person name="Cai W."/>
            <person name="Li H."/>
            <person name="Song F."/>
        </authorList>
    </citation>
    <scope>NUCLEOTIDE SEQUENCE</scope>
    <source>
        <strain evidence="3">Cailab_2023a</strain>
    </source>
</reference>
<proteinExistence type="predicted"/>
<dbReference type="AlphaFoldDB" id="A0AAW2I855"/>
<organism evidence="3">
    <name type="scientific">Menopon gallinae</name>
    <name type="common">poultry shaft louse</name>
    <dbReference type="NCBI Taxonomy" id="328185"/>
    <lineage>
        <taxon>Eukaryota</taxon>
        <taxon>Metazoa</taxon>
        <taxon>Ecdysozoa</taxon>
        <taxon>Arthropoda</taxon>
        <taxon>Hexapoda</taxon>
        <taxon>Insecta</taxon>
        <taxon>Pterygota</taxon>
        <taxon>Neoptera</taxon>
        <taxon>Paraneoptera</taxon>
        <taxon>Psocodea</taxon>
        <taxon>Troctomorpha</taxon>
        <taxon>Phthiraptera</taxon>
        <taxon>Amblycera</taxon>
        <taxon>Menoponidae</taxon>
        <taxon>Menopon</taxon>
    </lineage>
</organism>